<dbReference type="GO" id="GO:0004497">
    <property type="term" value="F:monooxygenase activity"/>
    <property type="evidence" value="ECO:0007669"/>
    <property type="project" value="UniProtKB-KW"/>
</dbReference>
<accession>A0A646QF19</accession>
<dbReference type="InterPro" id="IPR001611">
    <property type="entry name" value="Leu-rich_rpt"/>
</dbReference>
<dbReference type="Pfam" id="PF13855">
    <property type="entry name" value="LRR_8"/>
    <property type="match status" value="2"/>
</dbReference>
<dbReference type="PANTHER" id="PTHR24366:SF96">
    <property type="entry name" value="LEUCINE RICH REPEAT CONTAINING 53"/>
    <property type="match status" value="1"/>
</dbReference>
<name>A0A646QF19_9MYRI</name>
<dbReference type="InterPro" id="IPR032675">
    <property type="entry name" value="LRR_dom_sf"/>
</dbReference>
<evidence type="ECO:0000256" key="2">
    <source>
        <dbReference type="ARBA" id="ARBA00022737"/>
    </source>
</evidence>
<sequence length="321" mass="35213">MKISGLFALSVLLVGLSTSNSLSFQRHLLDVRSSAPCPSEWNISPCECTGRPSAPSMLCDKVKDTADLERILKANKENMNFRDIEIHGSALNSLPGNVFSPHTFHLFLLSNNSIQTVDKAAFKGSESNVQVLRLDGNKLTSFPFEALTGMKTLQVLELHRNQLTAIPDNAFPELETLANLDLGSNKIASIGKNAFSRLSGLGRLELSNNQLTSLGERSLAIDKQKQPVTLLLANNKIEKIDPAALAGLKVERLNLANNKLTTLVEEVFQPLIKDGAEISVEGNTFDCDQPQMTWLRKVPITLKQRVSGFKCKNGKGLDEFN</sequence>
<keyword evidence="1" id="KW-0433">Leucine-rich repeat</keyword>
<keyword evidence="4" id="KW-0503">Monooxygenase</keyword>
<feature type="signal peptide" evidence="3">
    <location>
        <begin position="1"/>
        <end position="21"/>
    </location>
</feature>
<dbReference type="EMBL" id="GHBY01000115">
    <property type="protein sequence ID" value="MUP40292.1"/>
    <property type="molecule type" value="Transcribed_RNA"/>
</dbReference>
<dbReference type="PANTHER" id="PTHR24366">
    <property type="entry name" value="IG(IMMUNOGLOBULIN) AND LRR(LEUCINE RICH REPEAT) DOMAINS"/>
    <property type="match status" value="1"/>
</dbReference>
<keyword evidence="3" id="KW-0732">Signal</keyword>
<evidence type="ECO:0000313" key="4">
    <source>
        <dbReference type="EMBL" id="MUP40292.1"/>
    </source>
</evidence>
<dbReference type="InterPro" id="IPR003591">
    <property type="entry name" value="Leu-rich_rpt_typical-subtyp"/>
</dbReference>
<reference evidence="4" key="1">
    <citation type="submission" date="2018-11" db="EMBL/GenBank/DDBJ databases">
        <title>Venom-gland transcriptomics and venom proteomics of the Florida green centipede (Hemiscolopendra marginata) reveal sex-based variation in a centipede venom.</title>
        <authorList>
            <person name="Nystrom G.S."/>
            <person name="Ward M.J."/>
            <person name="Ellsworth S.A."/>
            <person name="Rokyta D.R."/>
        </authorList>
    </citation>
    <scope>NUCLEOTIDE SEQUENCE</scope>
    <source>
        <tissue evidence="4">Venom gland</tissue>
    </source>
</reference>
<evidence type="ECO:0000256" key="3">
    <source>
        <dbReference type="SAM" id="SignalP"/>
    </source>
</evidence>
<dbReference type="SUPFAM" id="SSF52058">
    <property type="entry name" value="L domain-like"/>
    <property type="match status" value="1"/>
</dbReference>
<keyword evidence="2" id="KW-0677">Repeat</keyword>
<evidence type="ECO:0000256" key="1">
    <source>
        <dbReference type="ARBA" id="ARBA00022614"/>
    </source>
</evidence>
<proteinExistence type="predicted"/>
<dbReference type="SMART" id="SM00369">
    <property type="entry name" value="LRR_TYP"/>
    <property type="match status" value="5"/>
</dbReference>
<protein>
    <submittedName>
        <fullName evidence="4">Oplophorus-luciferin 2-monooxygenase non-catalytic subunit</fullName>
    </submittedName>
</protein>
<dbReference type="Gene3D" id="3.80.10.10">
    <property type="entry name" value="Ribonuclease Inhibitor"/>
    <property type="match status" value="1"/>
</dbReference>
<feature type="chain" id="PRO_5024889467" evidence="3">
    <location>
        <begin position="22"/>
        <end position="321"/>
    </location>
</feature>
<dbReference type="AlphaFoldDB" id="A0A646QF19"/>
<keyword evidence="4" id="KW-0560">Oxidoreductase</keyword>
<organism evidence="4">
    <name type="scientific">Hemiscolopendra marginata</name>
    <dbReference type="NCBI Taxonomy" id="943146"/>
    <lineage>
        <taxon>Eukaryota</taxon>
        <taxon>Metazoa</taxon>
        <taxon>Ecdysozoa</taxon>
        <taxon>Arthropoda</taxon>
        <taxon>Myriapoda</taxon>
        <taxon>Chilopoda</taxon>
        <taxon>Pleurostigmophora</taxon>
        <taxon>Scolopendromorpha</taxon>
        <taxon>Scolopendridae</taxon>
        <taxon>Hemiscolopendra</taxon>
    </lineage>
</organism>